<dbReference type="InterPro" id="IPR050309">
    <property type="entry name" value="Type-B_Carboxylest/Lipase"/>
</dbReference>
<keyword evidence="2" id="KW-0719">Serine esterase</keyword>
<reference evidence="8" key="2">
    <citation type="submission" date="2018-07" db="EMBL/GenBank/DDBJ databases">
        <authorList>
            <person name="Mckenzie S.K."/>
            <person name="Kronauer D.J.C."/>
        </authorList>
    </citation>
    <scope>NUCLEOTIDE SEQUENCE</scope>
    <source>
        <strain evidence="8">Clonal line C1</strain>
    </source>
</reference>
<dbReference type="InterPro" id="IPR029058">
    <property type="entry name" value="AB_hydrolase_fold"/>
</dbReference>
<keyword evidence="3 6" id="KW-0378">Hydrolase</keyword>
<evidence type="ECO:0000259" key="7">
    <source>
        <dbReference type="Pfam" id="PF00135"/>
    </source>
</evidence>
<comment type="similarity">
    <text evidence="1 6">Belongs to the type-B carboxylesterase/lipase family.</text>
</comment>
<evidence type="ECO:0000313" key="8">
    <source>
        <dbReference type="EMBL" id="RLU24623.1"/>
    </source>
</evidence>
<evidence type="ECO:0000256" key="1">
    <source>
        <dbReference type="ARBA" id="ARBA00005964"/>
    </source>
</evidence>
<organism evidence="8">
    <name type="scientific">Ooceraea biroi</name>
    <name type="common">Clonal raider ant</name>
    <name type="synonym">Cerapachys biroi</name>
    <dbReference type="NCBI Taxonomy" id="2015173"/>
    <lineage>
        <taxon>Eukaryota</taxon>
        <taxon>Metazoa</taxon>
        <taxon>Ecdysozoa</taxon>
        <taxon>Arthropoda</taxon>
        <taxon>Hexapoda</taxon>
        <taxon>Insecta</taxon>
        <taxon>Pterygota</taxon>
        <taxon>Neoptera</taxon>
        <taxon>Endopterygota</taxon>
        <taxon>Hymenoptera</taxon>
        <taxon>Apocrita</taxon>
        <taxon>Aculeata</taxon>
        <taxon>Formicoidea</taxon>
        <taxon>Formicidae</taxon>
        <taxon>Dorylinae</taxon>
        <taxon>Ooceraea</taxon>
    </lineage>
</organism>
<dbReference type="Pfam" id="PF00135">
    <property type="entry name" value="COesterase"/>
    <property type="match status" value="1"/>
</dbReference>
<evidence type="ECO:0000256" key="2">
    <source>
        <dbReference type="ARBA" id="ARBA00022487"/>
    </source>
</evidence>
<dbReference type="EC" id="3.1.1.-" evidence="6"/>
<dbReference type="OrthoDB" id="19653at2759"/>
<name>A0A3L8DWK7_OOCBI</name>
<keyword evidence="4" id="KW-1015">Disulfide bond</keyword>
<dbReference type="EMBL" id="QOIP01000003">
    <property type="protein sequence ID" value="RLU24623.1"/>
    <property type="molecule type" value="Genomic_DNA"/>
</dbReference>
<dbReference type="GO" id="GO:0052689">
    <property type="term" value="F:carboxylic ester hydrolase activity"/>
    <property type="evidence" value="ECO:0007669"/>
    <property type="project" value="UniProtKB-KW"/>
</dbReference>
<evidence type="ECO:0000256" key="6">
    <source>
        <dbReference type="RuleBase" id="RU361235"/>
    </source>
</evidence>
<dbReference type="Proteomes" id="UP000279307">
    <property type="component" value="Chromosome 3"/>
</dbReference>
<accession>A0A3L8DWK7</accession>
<dbReference type="PANTHER" id="PTHR11559">
    <property type="entry name" value="CARBOXYLESTERASE"/>
    <property type="match status" value="1"/>
</dbReference>
<reference evidence="8" key="1">
    <citation type="journal article" date="2018" name="Genome Res.">
        <title>The genomic architecture and molecular evolution of ant odorant receptors.</title>
        <authorList>
            <person name="McKenzie S.K."/>
            <person name="Kronauer D.J.C."/>
        </authorList>
    </citation>
    <scope>NUCLEOTIDE SEQUENCE [LARGE SCALE GENOMIC DNA]</scope>
    <source>
        <strain evidence="8">Clonal line C1</strain>
    </source>
</reference>
<protein>
    <recommendedName>
        <fullName evidence="6">Carboxylic ester hydrolase</fullName>
        <ecNumber evidence="6">3.1.1.-</ecNumber>
    </recommendedName>
</protein>
<comment type="caution">
    <text evidence="8">The sequence shown here is derived from an EMBL/GenBank/DDBJ whole genome shotgun (WGS) entry which is preliminary data.</text>
</comment>
<evidence type="ECO:0000256" key="3">
    <source>
        <dbReference type="ARBA" id="ARBA00022801"/>
    </source>
</evidence>
<dbReference type="AlphaFoldDB" id="A0A3L8DWK7"/>
<dbReference type="SUPFAM" id="SSF53474">
    <property type="entry name" value="alpha/beta-Hydrolases"/>
    <property type="match status" value="1"/>
</dbReference>
<dbReference type="PROSITE" id="PS00122">
    <property type="entry name" value="CARBOXYLESTERASE_B_1"/>
    <property type="match status" value="1"/>
</dbReference>
<sequence length="562" mass="62811">MLSSLTRLLIPFGVLIIDKNRVDVLAMDSEQPRVHVQEGGLIGVIDENVYGKKYIAFRGIPYAQPPVGALRFKNPVPMEPWTGYRDASKYGNICIQQDMFSSEIIGDEDCLFLNVYTTDMKPHKKRSVMVWIHGGGYVVGMGDESLYGPDHIVQKDVVLVTLNYRLGALGFLNLDDEVAAGNQGLQDVILALRWVQKNIAAFGGDPKDVTIFGESAGGGIVSLLTLSPLAEGLFHKAIAQSGVALNPWALYEWSKPTENNGFLLTKKLGKTTTDPKVAYEFLKTVEARKFVEYMNSLPELNNRRADLPFAPTVDTKSASPVFPEHPQILLQRNGIKVPFLLGCNGREGSFLLQGKFYGNITKKLFEEVNADFSKAIPSKLLPTLPVTPGELKAYYFGKKPVSEETFSSYVDFVGDAVFYQGITKLADIQSQRTGKPTYFYYFTYDNEAALYRKILNVDIPGTVHTAELGYLFHPHVIKYLGLSPIAPGSEDYKMINRLVQMWTDFAKTGDPTPAITELTPVKWTPLKPGDVLDVLNIDTKPEMKTFRKGKERWNWENIKNKQ</sequence>
<evidence type="ECO:0000256" key="5">
    <source>
        <dbReference type="ARBA" id="ARBA00023180"/>
    </source>
</evidence>
<dbReference type="InterPro" id="IPR019826">
    <property type="entry name" value="Carboxylesterase_B_AS"/>
</dbReference>
<dbReference type="Gene3D" id="3.40.50.1820">
    <property type="entry name" value="alpha/beta hydrolase"/>
    <property type="match status" value="1"/>
</dbReference>
<proteinExistence type="inferred from homology"/>
<keyword evidence="5" id="KW-0325">Glycoprotein</keyword>
<feature type="domain" description="Carboxylesterase type B" evidence="7">
    <location>
        <begin position="31"/>
        <end position="549"/>
    </location>
</feature>
<gene>
    <name evidence="8" type="ORF">DMN91_002712</name>
</gene>
<evidence type="ECO:0000256" key="4">
    <source>
        <dbReference type="ARBA" id="ARBA00023157"/>
    </source>
</evidence>
<dbReference type="InterPro" id="IPR002018">
    <property type="entry name" value="CarbesteraseB"/>
</dbReference>